<keyword evidence="9" id="KW-1185">Reference proteome</keyword>
<evidence type="ECO:0000256" key="3">
    <source>
        <dbReference type="ARBA" id="ARBA00022692"/>
    </source>
</evidence>
<dbReference type="PANTHER" id="PTHR30213">
    <property type="entry name" value="INNER MEMBRANE PROTEIN YHJD"/>
    <property type="match status" value="1"/>
</dbReference>
<dbReference type="PIRSF" id="PIRSF035875">
    <property type="entry name" value="RNase_BN"/>
    <property type="match status" value="1"/>
</dbReference>
<proteinExistence type="predicted"/>
<evidence type="ECO:0000256" key="1">
    <source>
        <dbReference type="ARBA" id="ARBA00004651"/>
    </source>
</evidence>
<name>A0ABT4LSJ0_9PROT</name>
<dbReference type="PANTHER" id="PTHR30213:SF0">
    <property type="entry name" value="UPF0761 MEMBRANE PROTEIN YIHY"/>
    <property type="match status" value="1"/>
</dbReference>
<feature type="region of interest" description="Disordered" evidence="6">
    <location>
        <begin position="327"/>
        <end position="350"/>
    </location>
</feature>
<evidence type="ECO:0000256" key="4">
    <source>
        <dbReference type="ARBA" id="ARBA00022989"/>
    </source>
</evidence>
<dbReference type="Pfam" id="PF03631">
    <property type="entry name" value="Virul_fac_BrkB"/>
    <property type="match status" value="1"/>
</dbReference>
<evidence type="ECO:0000313" key="8">
    <source>
        <dbReference type="EMBL" id="MCZ4297340.1"/>
    </source>
</evidence>
<dbReference type="Proteomes" id="UP001083770">
    <property type="component" value="Unassembled WGS sequence"/>
</dbReference>
<feature type="transmembrane region" description="Helical" evidence="7">
    <location>
        <begin position="291"/>
        <end position="318"/>
    </location>
</feature>
<dbReference type="EMBL" id="JAPWGW010000001">
    <property type="protein sequence ID" value="MCZ4297340.1"/>
    <property type="molecule type" value="Genomic_DNA"/>
</dbReference>
<gene>
    <name evidence="8" type="ORF">O4G74_04645</name>
</gene>
<comment type="caution">
    <text evidence="8">The sequence shown here is derived from an EMBL/GenBank/DDBJ whole genome shotgun (WGS) entry which is preliminary data.</text>
</comment>
<feature type="transmembrane region" description="Helical" evidence="7">
    <location>
        <begin position="78"/>
        <end position="101"/>
    </location>
</feature>
<evidence type="ECO:0000256" key="7">
    <source>
        <dbReference type="SAM" id="Phobius"/>
    </source>
</evidence>
<feature type="transmembrane region" description="Helical" evidence="7">
    <location>
        <begin position="261"/>
        <end position="279"/>
    </location>
</feature>
<sequence length="350" mass="38769">MKRAERTEIAYGGRKLWRTAFGCFMLRRLMQPMQGSPMEAWLTKLPMPQFMREWILLPLWRAIVRLSRPEVRIVTGGISFYALFSIFPLIYLTLTLLFSLLPHDLSGALSNTVDQVLTSAVAPLQQADLATIRDSTPQGLTIRAIGAILIVLYTATSGAKAAITGIRMVAGSERRSNIIRFQGVSLLMTTMLILIVWLLGALQLLMSFATEREGFIAFSLARDISRFAAQLWLGKFVACFVIFYLIISLSLHGRINSGRSMMLGAAAGAFSWSIATWAYHLYLRISVLDTFYGALASVILGFIWLVVSVSSLLLGAALSVEWSKLLSEEPPKTEEPQNNLALGEPDQTAE</sequence>
<evidence type="ECO:0000256" key="2">
    <source>
        <dbReference type="ARBA" id="ARBA00022475"/>
    </source>
</evidence>
<comment type="subcellular location">
    <subcellularLocation>
        <location evidence="1">Cell membrane</location>
        <topology evidence="1">Multi-pass membrane protein</topology>
    </subcellularLocation>
</comment>
<evidence type="ECO:0000313" key="9">
    <source>
        <dbReference type="Proteomes" id="UP001083770"/>
    </source>
</evidence>
<accession>A0ABT4LSJ0</accession>
<evidence type="ECO:0000256" key="5">
    <source>
        <dbReference type="ARBA" id="ARBA00023136"/>
    </source>
</evidence>
<feature type="transmembrane region" description="Helical" evidence="7">
    <location>
        <begin position="184"/>
        <end position="209"/>
    </location>
</feature>
<dbReference type="InterPro" id="IPR017039">
    <property type="entry name" value="Virul_fac_BrkB"/>
</dbReference>
<keyword evidence="3 7" id="KW-0812">Transmembrane</keyword>
<reference evidence="8" key="1">
    <citation type="submission" date="2022-12" db="EMBL/GenBank/DDBJ databases">
        <title>Bacterial isolates from different developmental stages of Nematostella vectensis.</title>
        <authorList>
            <person name="Fraune S."/>
        </authorList>
    </citation>
    <scope>NUCLEOTIDE SEQUENCE</scope>
    <source>
        <strain evidence="8">G21632-S1</strain>
    </source>
</reference>
<feature type="transmembrane region" description="Helical" evidence="7">
    <location>
        <begin position="229"/>
        <end position="249"/>
    </location>
</feature>
<organism evidence="8 9">
    <name type="scientific">Henriciella marina</name>
    <dbReference type="NCBI Taxonomy" id="453851"/>
    <lineage>
        <taxon>Bacteria</taxon>
        <taxon>Pseudomonadati</taxon>
        <taxon>Pseudomonadota</taxon>
        <taxon>Alphaproteobacteria</taxon>
        <taxon>Hyphomonadales</taxon>
        <taxon>Hyphomonadaceae</taxon>
        <taxon>Henriciella</taxon>
    </lineage>
</organism>
<evidence type="ECO:0000256" key="6">
    <source>
        <dbReference type="SAM" id="MobiDB-lite"/>
    </source>
</evidence>
<dbReference type="RefSeq" id="WP_269401485.1">
    <property type="nucleotide sequence ID" value="NZ_JAPWGW010000001.1"/>
</dbReference>
<keyword evidence="2" id="KW-1003">Cell membrane</keyword>
<keyword evidence="4 7" id="KW-1133">Transmembrane helix</keyword>
<protein>
    <submittedName>
        <fullName evidence="8">YihY/virulence factor BrkB family protein</fullName>
    </submittedName>
</protein>
<feature type="transmembrane region" description="Helical" evidence="7">
    <location>
        <begin position="144"/>
        <end position="163"/>
    </location>
</feature>
<keyword evidence="5 7" id="KW-0472">Membrane</keyword>